<feature type="transmembrane region" description="Helical" evidence="1">
    <location>
        <begin position="155"/>
        <end position="174"/>
    </location>
</feature>
<accession>A0A327KKX0</accession>
<evidence type="ECO:0000259" key="2">
    <source>
        <dbReference type="Pfam" id="PF00892"/>
    </source>
</evidence>
<keyword evidence="1" id="KW-0472">Membrane</keyword>
<reference evidence="3 4" key="1">
    <citation type="submission" date="2017-07" db="EMBL/GenBank/DDBJ databases">
        <title>Draft Genome Sequences of Select Purple Nonsulfur Bacteria.</title>
        <authorList>
            <person name="Lasarre B."/>
            <person name="Mckinlay J.B."/>
        </authorList>
    </citation>
    <scope>NUCLEOTIDE SEQUENCE [LARGE SCALE GENOMIC DNA]</scope>
    <source>
        <strain evidence="3 4">DSM 11907</strain>
    </source>
</reference>
<name>A0A327KKX0_9BRAD</name>
<organism evidence="3 4">
    <name type="scientific">Rhodoplanes elegans</name>
    <dbReference type="NCBI Taxonomy" id="29408"/>
    <lineage>
        <taxon>Bacteria</taxon>
        <taxon>Pseudomonadati</taxon>
        <taxon>Pseudomonadota</taxon>
        <taxon>Alphaproteobacteria</taxon>
        <taxon>Hyphomicrobiales</taxon>
        <taxon>Nitrobacteraceae</taxon>
        <taxon>Rhodoplanes</taxon>
    </lineage>
</organism>
<feature type="transmembrane region" description="Helical" evidence="1">
    <location>
        <begin position="273"/>
        <end position="290"/>
    </location>
</feature>
<dbReference type="EMBL" id="NPEU01000139">
    <property type="protein sequence ID" value="RAI38183.1"/>
    <property type="molecule type" value="Genomic_DNA"/>
</dbReference>
<dbReference type="Proteomes" id="UP000248863">
    <property type="component" value="Unassembled WGS sequence"/>
</dbReference>
<dbReference type="GO" id="GO:0016020">
    <property type="term" value="C:membrane"/>
    <property type="evidence" value="ECO:0007669"/>
    <property type="project" value="InterPro"/>
</dbReference>
<dbReference type="InterPro" id="IPR037185">
    <property type="entry name" value="EmrE-like"/>
</dbReference>
<feature type="transmembrane region" description="Helical" evidence="1">
    <location>
        <begin position="131"/>
        <end position="149"/>
    </location>
</feature>
<gene>
    <name evidence="3" type="ORF">CH338_13605</name>
</gene>
<proteinExistence type="predicted"/>
<dbReference type="InterPro" id="IPR000620">
    <property type="entry name" value="EamA_dom"/>
</dbReference>
<protein>
    <recommendedName>
        <fullName evidence="2">EamA domain-containing protein</fullName>
    </recommendedName>
</protein>
<feature type="domain" description="EamA" evidence="2">
    <location>
        <begin position="19"/>
        <end position="146"/>
    </location>
</feature>
<feature type="domain" description="EamA" evidence="2">
    <location>
        <begin position="156"/>
        <end position="286"/>
    </location>
</feature>
<dbReference type="RefSeq" id="WP_170145871.1">
    <property type="nucleotide sequence ID" value="NZ_NHSK01000253.1"/>
</dbReference>
<feature type="transmembrane region" description="Helical" evidence="1">
    <location>
        <begin position="186"/>
        <end position="210"/>
    </location>
</feature>
<dbReference type="AlphaFoldDB" id="A0A327KKX0"/>
<dbReference type="SUPFAM" id="SSF103481">
    <property type="entry name" value="Multidrug resistance efflux transporter EmrE"/>
    <property type="match status" value="2"/>
</dbReference>
<feature type="transmembrane region" description="Helical" evidence="1">
    <location>
        <begin position="43"/>
        <end position="65"/>
    </location>
</feature>
<keyword evidence="4" id="KW-1185">Reference proteome</keyword>
<sequence>MNSPSSTIGRKLFDYGPGLTAAVAFAGADVLTKLGLMAGSDVITLATTRSILGIGLTALWIALGPTPQPLTRDERRTAYGMGVLYAGIIFFIFKAIELLTVPMAILVYFSYPLVTGMVGAALGLDKLGWRGLLAAVTAFCGLALMIGASPSDLSIAGLLCTMVAMACRVAVLIVSRQRLMKADARLSTWYSAIATAVLFCGGSLATLHFVPPVVTIGWLWIVLLGVTTTTGVAVIFISTTRIGPFRTALTMNLEPLLATLLSAAFLGEVFSPVQALGAAIMIASLFAFQLRR</sequence>
<feature type="transmembrane region" description="Helical" evidence="1">
    <location>
        <begin position="12"/>
        <end position="31"/>
    </location>
</feature>
<feature type="transmembrane region" description="Helical" evidence="1">
    <location>
        <begin position="216"/>
        <end position="237"/>
    </location>
</feature>
<evidence type="ECO:0000313" key="4">
    <source>
        <dbReference type="Proteomes" id="UP000248863"/>
    </source>
</evidence>
<evidence type="ECO:0000313" key="3">
    <source>
        <dbReference type="EMBL" id="RAI38183.1"/>
    </source>
</evidence>
<feature type="transmembrane region" description="Helical" evidence="1">
    <location>
        <begin position="77"/>
        <end position="96"/>
    </location>
</feature>
<dbReference type="Pfam" id="PF00892">
    <property type="entry name" value="EamA"/>
    <property type="match status" value="2"/>
</dbReference>
<feature type="transmembrane region" description="Helical" evidence="1">
    <location>
        <begin position="249"/>
        <end position="267"/>
    </location>
</feature>
<keyword evidence="1" id="KW-1133">Transmembrane helix</keyword>
<keyword evidence="1" id="KW-0812">Transmembrane</keyword>
<dbReference type="PANTHER" id="PTHR22911">
    <property type="entry name" value="ACYL-MALONYL CONDENSING ENZYME-RELATED"/>
    <property type="match status" value="1"/>
</dbReference>
<evidence type="ECO:0000256" key="1">
    <source>
        <dbReference type="SAM" id="Phobius"/>
    </source>
</evidence>
<feature type="transmembrane region" description="Helical" evidence="1">
    <location>
        <begin position="102"/>
        <end position="124"/>
    </location>
</feature>
<comment type="caution">
    <text evidence="3">The sequence shown here is derived from an EMBL/GenBank/DDBJ whole genome shotgun (WGS) entry which is preliminary data.</text>
</comment>